<dbReference type="EMBL" id="MTKP01000193">
    <property type="protein sequence ID" value="RWX47883.1"/>
    <property type="molecule type" value="Genomic_DNA"/>
</dbReference>
<feature type="transmembrane region" description="Helical" evidence="1">
    <location>
        <begin position="20"/>
        <end position="40"/>
    </location>
</feature>
<comment type="caution">
    <text evidence="2">The sequence shown here is derived from an EMBL/GenBank/DDBJ whole genome shotgun (WGS) entry which is preliminary data.</text>
</comment>
<organism evidence="2 3">
    <name type="scientific">Candidatus Electrothrix communis</name>
    <dbReference type="NCBI Taxonomy" id="1859133"/>
    <lineage>
        <taxon>Bacteria</taxon>
        <taxon>Pseudomonadati</taxon>
        <taxon>Thermodesulfobacteriota</taxon>
        <taxon>Desulfobulbia</taxon>
        <taxon>Desulfobulbales</taxon>
        <taxon>Desulfobulbaceae</taxon>
        <taxon>Candidatus Electrothrix</taxon>
    </lineage>
</organism>
<keyword evidence="1" id="KW-0812">Transmembrane</keyword>
<accession>A0A444J487</accession>
<protein>
    <submittedName>
        <fullName evidence="2">Uncharacterized protein</fullName>
    </submittedName>
</protein>
<keyword evidence="3" id="KW-1185">Reference proteome</keyword>
<evidence type="ECO:0000313" key="3">
    <source>
        <dbReference type="Proteomes" id="UP000288086"/>
    </source>
</evidence>
<keyword evidence="1" id="KW-0472">Membrane</keyword>
<reference evidence="2 3" key="1">
    <citation type="submission" date="2017-01" db="EMBL/GenBank/DDBJ databases">
        <title>The cable genome- insights into the physiology and evolution of filamentous bacteria capable of sulfide oxidation via long distance electron transfer.</title>
        <authorList>
            <person name="Schreiber L."/>
            <person name="Bjerg J.T."/>
            <person name="Boggild A."/>
            <person name="Van De Vossenberg J."/>
            <person name="Meysman F."/>
            <person name="Nielsen L.P."/>
            <person name="Schramm A."/>
            <person name="Kjeldsen K.U."/>
        </authorList>
    </citation>
    <scope>NUCLEOTIDE SEQUENCE [LARGE SCALE GENOMIC DNA]</scope>
    <source>
        <strain evidence="2">A1</strain>
    </source>
</reference>
<evidence type="ECO:0000313" key="2">
    <source>
        <dbReference type="EMBL" id="RWX47883.1"/>
    </source>
</evidence>
<gene>
    <name evidence="2" type="ORF">VT98_11932</name>
</gene>
<evidence type="ECO:0000256" key="1">
    <source>
        <dbReference type="SAM" id="Phobius"/>
    </source>
</evidence>
<dbReference type="AlphaFoldDB" id="A0A444J487"/>
<proteinExistence type="predicted"/>
<dbReference type="Proteomes" id="UP000288086">
    <property type="component" value="Unassembled WGS sequence"/>
</dbReference>
<sequence>MLVGNTALLSASPEGDAVDMNFLHCLFYIFQPIFLSLSIARAGKEKCNQITSHHICRKKHVDITKKYYLLIFLLVSDRKLIFIFVIFNSLQSKVNIKA</sequence>
<keyword evidence="1" id="KW-1133">Transmembrane helix</keyword>
<feature type="transmembrane region" description="Helical" evidence="1">
    <location>
        <begin position="67"/>
        <end position="87"/>
    </location>
</feature>
<name>A0A444J487_9BACT</name>